<organism evidence="2">
    <name type="scientific">Sesamum radiatum</name>
    <name type="common">Black benniseed</name>
    <dbReference type="NCBI Taxonomy" id="300843"/>
    <lineage>
        <taxon>Eukaryota</taxon>
        <taxon>Viridiplantae</taxon>
        <taxon>Streptophyta</taxon>
        <taxon>Embryophyta</taxon>
        <taxon>Tracheophyta</taxon>
        <taxon>Spermatophyta</taxon>
        <taxon>Magnoliopsida</taxon>
        <taxon>eudicotyledons</taxon>
        <taxon>Gunneridae</taxon>
        <taxon>Pentapetalae</taxon>
        <taxon>asterids</taxon>
        <taxon>lamiids</taxon>
        <taxon>Lamiales</taxon>
        <taxon>Pedaliaceae</taxon>
        <taxon>Sesamum</taxon>
    </lineage>
</organism>
<reference evidence="2" key="1">
    <citation type="submission" date="2020-06" db="EMBL/GenBank/DDBJ databases">
        <authorList>
            <person name="Li T."/>
            <person name="Hu X."/>
            <person name="Zhang T."/>
            <person name="Song X."/>
            <person name="Zhang H."/>
            <person name="Dai N."/>
            <person name="Sheng W."/>
            <person name="Hou X."/>
            <person name="Wei L."/>
        </authorList>
    </citation>
    <scope>NUCLEOTIDE SEQUENCE</scope>
    <source>
        <strain evidence="2">G02</strain>
        <tissue evidence="2">Leaf</tissue>
    </source>
</reference>
<sequence length="450" mass="51126">MGQRVIAAIEEMSILTNGIDVKIDTLKAEVKVLKLAVGRDEDRAPISKFKVTKVPDVEKVSITSMYLIGEAKLWRRYRLLDDASTNREKIETWEVLNKKLKDQFLFCNTSWVARESLRKLRHTGTVREFVKEFSSLMLDVRDMSEEDKLFKFMADFKVVNNLEQRHDDFGNDKAKFGKKFRRKEKAKKVVIETFEPRTVEKPRGGCFICGNLEHRARNCLKRGKLNVIVAEQTDDDSETEQIWVGALQLGVLQAQFRVYVESHYKGLMMVAGQINDEEMKALVDTGATNNFISNRVIYGLGLDVKPCDSGNKPTFVRGSMKETLKQERNLRLLRQDRRMSARVSIPTVLVAGSGHWCKAAGCAWYSVASVGRDRHKAYARVGKRYSDRCLCWCHGTRPVDGTWHDTDKVKEWSGDGASRLHANMRAGLVSADIERAGLSLDSVRDVAVGR</sequence>
<reference evidence="2" key="2">
    <citation type="journal article" date="2024" name="Plant">
        <title>Genomic evolution and insights into agronomic trait innovations of Sesamum species.</title>
        <authorList>
            <person name="Miao H."/>
            <person name="Wang L."/>
            <person name="Qu L."/>
            <person name="Liu H."/>
            <person name="Sun Y."/>
            <person name="Le M."/>
            <person name="Wang Q."/>
            <person name="Wei S."/>
            <person name="Zheng Y."/>
            <person name="Lin W."/>
            <person name="Duan Y."/>
            <person name="Cao H."/>
            <person name="Xiong S."/>
            <person name="Wang X."/>
            <person name="Wei L."/>
            <person name="Li C."/>
            <person name="Ma Q."/>
            <person name="Ju M."/>
            <person name="Zhao R."/>
            <person name="Li G."/>
            <person name="Mu C."/>
            <person name="Tian Q."/>
            <person name="Mei H."/>
            <person name="Zhang T."/>
            <person name="Gao T."/>
            <person name="Zhang H."/>
        </authorList>
    </citation>
    <scope>NUCLEOTIDE SEQUENCE</scope>
    <source>
        <strain evidence="2">G02</strain>
    </source>
</reference>
<dbReference type="CDD" id="cd00303">
    <property type="entry name" value="retropepsin_like"/>
    <property type="match status" value="1"/>
</dbReference>
<dbReference type="SUPFAM" id="SSF50630">
    <property type="entry name" value="Acid proteases"/>
    <property type="match status" value="1"/>
</dbReference>
<dbReference type="InterPro" id="IPR005162">
    <property type="entry name" value="Retrotrans_gag_dom"/>
</dbReference>
<feature type="domain" description="Retrotransposon gag" evidence="1">
    <location>
        <begin position="62"/>
        <end position="154"/>
    </location>
</feature>
<dbReference type="InterPro" id="IPR021109">
    <property type="entry name" value="Peptidase_aspartic_dom_sf"/>
</dbReference>
<name>A0AAW2R180_SESRA</name>
<protein>
    <recommendedName>
        <fullName evidence="1">Retrotransposon gag domain-containing protein</fullName>
    </recommendedName>
</protein>
<evidence type="ECO:0000259" key="1">
    <source>
        <dbReference type="Pfam" id="PF03732"/>
    </source>
</evidence>
<dbReference type="AlphaFoldDB" id="A0AAW2R180"/>
<comment type="caution">
    <text evidence="2">The sequence shown here is derived from an EMBL/GenBank/DDBJ whole genome shotgun (WGS) entry which is preliminary data.</text>
</comment>
<evidence type="ECO:0000313" key="2">
    <source>
        <dbReference type="EMBL" id="KAL0373619.1"/>
    </source>
</evidence>
<dbReference type="Gene3D" id="2.40.70.10">
    <property type="entry name" value="Acid Proteases"/>
    <property type="match status" value="1"/>
</dbReference>
<dbReference type="EMBL" id="JACGWJ010000014">
    <property type="protein sequence ID" value="KAL0373619.1"/>
    <property type="molecule type" value="Genomic_DNA"/>
</dbReference>
<gene>
    <name evidence="2" type="ORF">Sradi_3277600</name>
</gene>
<proteinExistence type="predicted"/>
<accession>A0AAW2R180</accession>
<dbReference type="Pfam" id="PF03732">
    <property type="entry name" value="Retrotrans_gag"/>
    <property type="match status" value="1"/>
</dbReference>
<dbReference type="Pfam" id="PF13650">
    <property type="entry name" value="Asp_protease_2"/>
    <property type="match status" value="1"/>
</dbReference>